<evidence type="ECO:0000313" key="2">
    <source>
        <dbReference type="EMBL" id="SHW98529.1"/>
    </source>
</evidence>
<comment type="caution">
    <text evidence="2">The sequence shown here is derived from an EMBL/GenBank/DDBJ whole genome shotgun (WGS) entry which is preliminary data.</text>
</comment>
<dbReference type="SUPFAM" id="SSF55961">
    <property type="entry name" value="Bet v1-like"/>
    <property type="match status" value="1"/>
</dbReference>
<protein>
    <submittedName>
        <fullName evidence="2">Oligoketide cyclase/lipid transport protein</fullName>
    </submittedName>
</protein>
<dbReference type="InterPro" id="IPR005031">
    <property type="entry name" value="COQ10_START"/>
</dbReference>
<name>A0A9Q7SBU0_9MYCO</name>
<dbReference type="Gene3D" id="3.30.530.20">
    <property type="match status" value="1"/>
</dbReference>
<evidence type="ECO:0000313" key="3">
    <source>
        <dbReference type="Proteomes" id="UP000185183"/>
    </source>
</evidence>
<gene>
    <name evidence="2" type="ORF">SAMEA2275694_01136</name>
</gene>
<dbReference type="EMBL" id="FSFA01000001">
    <property type="protein sequence ID" value="SHW98529.1"/>
    <property type="molecule type" value="Genomic_DNA"/>
</dbReference>
<dbReference type="InterPro" id="IPR023393">
    <property type="entry name" value="START-like_dom_sf"/>
</dbReference>
<accession>A0A9Q7SBU0</accession>
<dbReference type="PANTHER" id="PTHR39683:SF4">
    <property type="entry name" value="COENZYME Q-BINDING PROTEIN COQ10 START DOMAIN-CONTAINING PROTEIN"/>
    <property type="match status" value="1"/>
</dbReference>
<dbReference type="PANTHER" id="PTHR39683">
    <property type="entry name" value="CONSERVED PROTEIN TB16.3"/>
    <property type="match status" value="1"/>
</dbReference>
<feature type="domain" description="Coenzyme Q-binding protein COQ10 START" evidence="1">
    <location>
        <begin position="15"/>
        <end position="138"/>
    </location>
</feature>
<evidence type="ECO:0000259" key="1">
    <source>
        <dbReference type="Pfam" id="PF03364"/>
    </source>
</evidence>
<dbReference type="AlphaFoldDB" id="A0A9Q7SBU0"/>
<dbReference type="RefSeq" id="WP_074252212.1">
    <property type="nucleotide sequence ID" value="NZ_CP065265.1"/>
</dbReference>
<proteinExistence type="predicted"/>
<dbReference type="Pfam" id="PF03364">
    <property type="entry name" value="Polyketide_cyc"/>
    <property type="match status" value="1"/>
</dbReference>
<dbReference type="Proteomes" id="UP000185183">
    <property type="component" value="Unassembled WGS sequence"/>
</dbReference>
<sequence>MSARIIADRYRWDLPVQPDVVMDILRDVEALPALTKPHLPAWAIVDMTSTVIQRDHDGSPVVVRTITSTLGIKDSFTSRYQWTESSCHWRIEASRVLKSAACEFHVTPSAQGTHLAVDSRAEFKALLLPGAIFRQFQKLQRLGIEKLEDIIVTEAARREELKGNQT</sequence>
<organism evidence="2 3">
    <name type="scientific">Mycobacteroides abscessus subsp. bolletii</name>
    <dbReference type="NCBI Taxonomy" id="319705"/>
    <lineage>
        <taxon>Bacteria</taxon>
        <taxon>Bacillati</taxon>
        <taxon>Actinomycetota</taxon>
        <taxon>Actinomycetes</taxon>
        <taxon>Mycobacteriales</taxon>
        <taxon>Mycobacteriaceae</taxon>
        <taxon>Mycobacteroides</taxon>
        <taxon>Mycobacteroides abscessus</taxon>
    </lineage>
</organism>
<reference evidence="2 3" key="1">
    <citation type="submission" date="2016-11" db="EMBL/GenBank/DDBJ databases">
        <authorList>
            <consortium name="Pathogen Informatics"/>
        </authorList>
    </citation>
    <scope>NUCLEOTIDE SEQUENCE [LARGE SCALE GENOMIC DNA]</scope>
    <source>
        <strain evidence="2 3">968</strain>
    </source>
</reference>